<dbReference type="Gene3D" id="1.20.1740.10">
    <property type="entry name" value="Amino acid/polyamine transporter I"/>
    <property type="match status" value="1"/>
</dbReference>
<dbReference type="Pfam" id="PF13520">
    <property type="entry name" value="AA_permease_2"/>
    <property type="match status" value="1"/>
</dbReference>
<dbReference type="InterPro" id="IPR050598">
    <property type="entry name" value="AminoAcid_Transporter"/>
</dbReference>
<dbReference type="AlphaFoldDB" id="A0A2U8DXI4"/>
<dbReference type="PANTHER" id="PTHR11785:SF512">
    <property type="entry name" value="SOBREMESA, ISOFORM B"/>
    <property type="match status" value="1"/>
</dbReference>
<proteinExistence type="predicted"/>
<feature type="transmembrane region" description="Helical" evidence="5">
    <location>
        <begin position="50"/>
        <end position="70"/>
    </location>
</feature>
<dbReference type="EMBL" id="CP020953">
    <property type="protein sequence ID" value="AWI06984.1"/>
    <property type="molecule type" value="Genomic_DNA"/>
</dbReference>
<feature type="transmembrane region" description="Helical" evidence="5">
    <location>
        <begin position="157"/>
        <end position="180"/>
    </location>
</feature>
<feature type="transmembrane region" description="Helical" evidence="5">
    <location>
        <begin position="272"/>
        <end position="297"/>
    </location>
</feature>
<feature type="transmembrane region" description="Helical" evidence="5">
    <location>
        <begin position="230"/>
        <end position="252"/>
    </location>
</feature>
<dbReference type="FunFam" id="1.20.1740.10:FF:000051">
    <property type="entry name" value="Amino acid permease"/>
    <property type="match status" value="1"/>
</dbReference>
<evidence type="ECO:0000313" key="7">
    <source>
        <dbReference type="Proteomes" id="UP000244910"/>
    </source>
</evidence>
<feature type="transmembrane region" description="Helical" evidence="5">
    <location>
        <begin position="330"/>
        <end position="349"/>
    </location>
</feature>
<dbReference type="KEGG" id="cdrk:B9W14_21640"/>
<evidence type="ECO:0000256" key="5">
    <source>
        <dbReference type="SAM" id="Phobius"/>
    </source>
</evidence>
<dbReference type="Proteomes" id="UP000244910">
    <property type="component" value="Chromosome"/>
</dbReference>
<keyword evidence="4 5" id="KW-0472">Membrane</keyword>
<evidence type="ECO:0000256" key="3">
    <source>
        <dbReference type="ARBA" id="ARBA00022989"/>
    </source>
</evidence>
<reference evidence="7" key="1">
    <citation type="submission" date="2017-04" db="EMBL/GenBank/DDBJ databases">
        <authorList>
            <person name="Song Y."/>
            <person name="Cho B.-K."/>
        </authorList>
    </citation>
    <scope>NUCLEOTIDE SEQUENCE [LARGE SCALE GENOMIC DNA]</scope>
    <source>
        <strain evidence="7">SL1</strain>
    </source>
</reference>
<feature type="transmembrane region" description="Helical" evidence="5">
    <location>
        <begin position="12"/>
        <end position="30"/>
    </location>
</feature>
<sequence>MGKSELKKEIGLVPALAIVIGMVIGSGVFFKPTAIFTSTGAPGLGMMAWVLGGIISIAGGLTAAEISAAIPKTGGMIAYLEETYGDVWGYLLGWAQTIIYIPANIAALAIIFATQVTSLLSLSDSMLKPVAIIVIIFLICMNALGSKTGGIIQTVSTVGKLIPLFAIIIVGLMNGGGGAARLFPVTAANHPIATSLGSALVATMFAYEGWINVGAISGEMKNPGKDLPRAIVGGLSLVMAVYVIINVAYLFVLPASTLAATKTPAADVAKVIFGQAGGKVITVGILVSIFGALNGYILTGARIPYAMATENKLPGSKWLSKLHPTFKSPINSSILIAVVSIILVFSGKFDQLTDLLVFVIWIFYVMTFCAVITLRKKQPDLYRPYKVPLYPIIPAIAIIGGAYIIFNTLLTQPMNAGIGILLTVIGYPIYLSRKNKFKKADEEYTA</sequence>
<keyword evidence="3 5" id="KW-1133">Transmembrane helix</keyword>
<feature type="transmembrane region" description="Helical" evidence="5">
    <location>
        <begin position="412"/>
        <end position="430"/>
    </location>
</feature>
<dbReference type="PANTHER" id="PTHR11785">
    <property type="entry name" value="AMINO ACID TRANSPORTER"/>
    <property type="match status" value="1"/>
</dbReference>
<accession>A0A2U8DXI4</accession>
<name>A0A2U8DXI4_9CLOT</name>
<dbReference type="PIRSF" id="PIRSF006060">
    <property type="entry name" value="AA_transporter"/>
    <property type="match status" value="1"/>
</dbReference>
<dbReference type="OrthoDB" id="3181223at2"/>
<feature type="transmembrane region" description="Helical" evidence="5">
    <location>
        <begin position="387"/>
        <end position="406"/>
    </location>
</feature>
<evidence type="ECO:0000313" key="6">
    <source>
        <dbReference type="EMBL" id="AWI06984.1"/>
    </source>
</evidence>
<dbReference type="InterPro" id="IPR002293">
    <property type="entry name" value="AA/rel_permease1"/>
</dbReference>
<dbReference type="GO" id="GO:0016020">
    <property type="term" value="C:membrane"/>
    <property type="evidence" value="ECO:0007669"/>
    <property type="project" value="UniProtKB-SubCell"/>
</dbReference>
<gene>
    <name evidence="6" type="ORF">B9W14_21640</name>
</gene>
<dbReference type="GO" id="GO:0015179">
    <property type="term" value="F:L-amino acid transmembrane transporter activity"/>
    <property type="evidence" value="ECO:0007669"/>
    <property type="project" value="TreeGrafter"/>
</dbReference>
<evidence type="ECO:0000256" key="4">
    <source>
        <dbReference type="ARBA" id="ARBA00023136"/>
    </source>
</evidence>
<dbReference type="RefSeq" id="WP_032078880.1">
    <property type="nucleotide sequence ID" value="NZ_CP020953.1"/>
</dbReference>
<keyword evidence="2 5" id="KW-0812">Transmembrane</keyword>
<keyword evidence="7" id="KW-1185">Reference proteome</keyword>
<feature type="transmembrane region" description="Helical" evidence="5">
    <location>
        <begin position="192"/>
        <end position="210"/>
    </location>
</feature>
<feature type="transmembrane region" description="Helical" evidence="5">
    <location>
        <begin position="91"/>
        <end position="114"/>
    </location>
</feature>
<protein>
    <submittedName>
        <fullName evidence="6">Amino acid permease</fullName>
    </submittedName>
</protein>
<organism evidence="6 7">
    <name type="scientific">Clostridium drakei</name>
    <dbReference type="NCBI Taxonomy" id="332101"/>
    <lineage>
        <taxon>Bacteria</taxon>
        <taxon>Bacillati</taxon>
        <taxon>Bacillota</taxon>
        <taxon>Clostridia</taxon>
        <taxon>Eubacteriales</taxon>
        <taxon>Clostridiaceae</taxon>
        <taxon>Clostridium</taxon>
    </lineage>
</organism>
<feature type="transmembrane region" description="Helical" evidence="5">
    <location>
        <begin position="126"/>
        <end position="145"/>
    </location>
</feature>
<comment type="subcellular location">
    <subcellularLocation>
        <location evidence="1">Membrane</location>
        <topology evidence="1">Multi-pass membrane protein</topology>
    </subcellularLocation>
</comment>
<evidence type="ECO:0000256" key="2">
    <source>
        <dbReference type="ARBA" id="ARBA00022692"/>
    </source>
</evidence>
<feature type="transmembrane region" description="Helical" evidence="5">
    <location>
        <begin position="355"/>
        <end position="375"/>
    </location>
</feature>
<evidence type="ECO:0000256" key="1">
    <source>
        <dbReference type="ARBA" id="ARBA00004141"/>
    </source>
</evidence>